<evidence type="ECO:0000313" key="3">
    <source>
        <dbReference type="EMBL" id="KAG7387659.1"/>
    </source>
</evidence>
<dbReference type="AlphaFoldDB" id="A0A8T1W7B6"/>
<name>A0A8T1W7B6_9STRA</name>
<keyword evidence="2" id="KW-0812">Transmembrane</keyword>
<reference evidence="3" key="1">
    <citation type="submission" date="2021-02" db="EMBL/GenBank/DDBJ databases">
        <authorList>
            <person name="Palmer J.M."/>
        </authorList>
    </citation>
    <scope>NUCLEOTIDE SEQUENCE</scope>
    <source>
        <strain evidence="3">SCRP734</strain>
    </source>
</reference>
<evidence type="ECO:0008006" key="5">
    <source>
        <dbReference type="Google" id="ProtNLM"/>
    </source>
</evidence>
<proteinExistence type="predicted"/>
<evidence type="ECO:0000313" key="4">
    <source>
        <dbReference type="Proteomes" id="UP000694044"/>
    </source>
</evidence>
<keyword evidence="2" id="KW-0472">Membrane</keyword>
<feature type="region of interest" description="Disordered" evidence="1">
    <location>
        <begin position="87"/>
        <end position="106"/>
    </location>
</feature>
<feature type="transmembrane region" description="Helical" evidence="2">
    <location>
        <begin position="115"/>
        <end position="137"/>
    </location>
</feature>
<keyword evidence="2" id="KW-1133">Transmembrane helix</keyword>
<organism evidence="3 4">
    <name type="scientific">Phytophthora pseudosyringae</name>
    <dbReference type="NCBI Taxonomy" id="221518"/>
    <lineage>
        <taxon>Eukaryota</taxon>
        <taxon>Sar</taxon>
        <taxon>Stramenopiles</taxon>
        <taxon>Oomycota</taxon>
        <taxon>Peronosporomycetes</taxon>
        <taxon>Peronosporales</taxon>
        <taxon>Peronosporaceae</taxon>
        <taxon>Phytophthora</taxon>
    </lineage>
</organism>
<dbReference type="OrthoDB" id="99782at2759"/>
<protein>
    <recommendedName>
        <fullName evidence="5">Transmembrane protein</fullName>
    </recommendedName>
</protein>
<evidence type="ECO:0000256" key="1">
    <source>
        <dbReference type="SAM" id="MobiDB-lite"/>
    </source>
</evidence>
<accession>A0A8T1W7B6</accession>
<comment type="caution">
    <text evidence="3">The sequence shown here is derived from an EMBL/GenBank/DDBJ whole genome shotgun (WGS) entry which is preliminary data.</text>
</comment>
<dbReference type="EMBL" id="JAGDFM010000075">
    <property type="protein sequence ID" value="KAG7387659.1"/>
    <property type="molecule type" value="Genomic_DNA"/>
</dbReference>
<keyword evidence="4" id="KW-1185">Reference proteome</keyword>
<gene>
    <name evidence="3" type="ORF">PHYPSEUDO_013909</name>
</gene>
<sequence length="151" mass="16588">MDSSSFETTPTLENETKATDQALGTTVLLAAADASLSKQIIVDYFTSDGPRGRRLDSSNCVPARSILDESSGDEELLRPFGDRLANASEARGVETNSSPVETPEERSKGMLEEMFTWEIAVSVLVVVLALAHCMWMWNLVELSALRLEFED</sequence>
<evidence type="ECO:0000256" key="2">
    <source>
        <dbReference type="SAM" id="Phobius"/>
    </source>
</evidence>
<dbReference type="Proteomes" id="UP000694044">
    <property type="component" value="Unassembled WGS sequence"/>
</dbReference>